<evidence type="ECO:0000256" key="7">
    <source>
        <dbReference type="ARBA" id="ARBA00023273"/>
    </source>
</evidence>
<dbReference type="AlphaFoldDB" id="A0A8B7ZR00"/>
<feature type="region of interest" description="Disordered" evidence="8">
    <location>
        <begin position="67"/>
        <end position="163"/>
    </location>
</feature>
<dbReference type="InterPro" id="IPR027918">
    <property type="entry name" value="HYLS1_C_dom"/>
</dbReference>
<dbReference type="GO" id="GO:0060271">
    <property type="term" value="P:cilium assembly"/>
    <property type="evidence" value="ECO:0007669"/>
    <property type="project" value="TreeGrafter"/>
</dbReference>
<evidence type="ECO:0000256" key="1">
    <source>
        <dbReference type="ARBA" id="ARBA00004114"/>
    </source>
</evidence>
<organism evidence="10 11">
    <name type="scientific">Acanthaster planci</name>
    <name type="common">Crown-of-thorns starfish</name>
    <dbReference type="NCBI Taxonomy" id="133434"/>
    <lineage>
        <taxon>Eukaryota</taxon>
        <taxon>Metazoa</taxon>
        <taxon>Echinodermata</taxon>
        <taxon>Eleutherozoa</taxon>
        <taxon>Asterozoa</taxon>
        <taxon>Asteroidea</taxon>
        <taxon>Valvatacea</taxon>
        <taxon>Valvatida</taxon>
        <taxon>Acanthasteridae</taxon>
        <taxon>Acanthaster</taxon>
    </lineage>
</organism>
<keyword evidence="5" id="KW-0970">Cilium biogenesis/degradation</keyword>
<dbReference type="GeneID" id="110988370"/>
<dbReference type="PANTHER" id="PTHR34174:SF1">
    <property type="entry name" value="CENTRIOLAR AND CILIOGENESIS-ASSOCIATED PROTEIN HYLS1"/>
    <property type="match status" value="1"/>
</dbReference>
<feature type="region of interest" description="Disordered" evidence="8">
    <location>
        <begin position="203"/>
        <end position="284"/>
    </location>
</feature>
<evidence type="ECO:0000313" key="11">
    <source>
        <dbReference type="RefSeq" id="XP_022107492.1"/>
    </source>
</evidence>
<dbReference type="OrthoDB" id="6343432at2759"/>
<evidence type="ECO:0000313" key="12">
    <source>
        <dbReference type="RefSeq" id="XP_022107493.1"/>
    </source>
</evidence>
<keyword evidence="7" id="KW-0966">Cell projection</keyword>
<evidence type="ECO:0000256" key="2">
    <source>
        <dbReference type="ARBA" id="ARBA00004138"/>
    </source>
</evidence>
<proteinExistence type="inferred from homology"/>
<keyword evidence="4" id="KW-0963">Cytoplasm</keyword>
<evidence type="ECO:0000259" key="9">
    <source>
        <dbReference type="Pfam" id="PF15311"/>
    </source>
</evidence>
<dbReference type="GO" id="GO:0097730">
    <property type="term" value="C:non-motile cilium"/>
    <property type="evidence" value="ECO:0007669"/>
    <property type="project" value="TreeGrafter"/>
</dbReference>
<feature type="compositionally biased region" description="Basic and acidic residues" evidence="8">
    <location>
        <begin position="273"/>
        <end position="283"/>
    </location>
</feature>
<dbReference type="GO" id="GO:0005814">
    <property type="term" value="C:centriole"/>
    <property type="evidence" value="ECO:0007669"/>
    <property type="project" value="UniProtKB-SubCell"/>
</dbReference>
<dbReference type="OMA" id="PNDYIVP"/>
<evidence type="ECO:0000313" key="10">
    <source>
        <dbReference type="Proteomes" id="UP000694845"/>
    </source>
</evidence>
<evidence type="ECO:0000256" key="6">
    <source>
        <dbReference type="ARBA" id="ARBA00023212"/>
    </source>
</evidence>
<protein>
    <submittedName>
        <fullName evidence="11 12">Hydrolethalus syndrome protein 1-like</fullName>
    </submittedName>
</protein>
<feature type="domain" description="Centriolar and ciliogenesis-associated protein HYLS1 C-terminal" evidence="9">
    <location>
        <begin position="264"/>
        <end position="355"/>
    </location>
</feature>
<gene>
    <name evidence="11 12" type="primary">LOC110988370</name>
</gene>
<keyword evidence="10" id="KW-1185">Reference proteome</keyword>
<evidence type="ECO:0000256" key="8">
    <source>
        <dbReference type="SAM" id="MobiDB-lite"/>
    </source>
</evidence>
<dbReference type="Proteomes" id="UP000694845">
    <property type="component" value="Unplaced"/>
</dbReference>
<dbReference type="InterPro" id="IPR052319">
    <property type="entry name" value="Centriolar_ciliogenesis_assoc"/>
</dbReference>
<sequence length="365" mass="41188">MDTSDDSLRFSEDDVRRQLGMLGYHNIPTAQLQQFAKDLERLIKDESEREGLIDTSAASDLDYTAEDLRLPVRSHPMPYPSAGGRRPNSAPSAAKRSYKPVAAGQPVKPKPSQTANYPAKHPEPFSYKYGDTSTVGLDTTDDSTQGRGRQGRGASANKRPTMKRKVVRKMNGQAQVFDESITESESGDVRDVGDRLSRLALRQDVRGSDDEDGDTTLTETDSASSLSDLIYTSRRPHSSRGLYTHRPAGDENTVYKPHLPRSFIRPDSAQPRTKHDMKTDPVSRHQMYKAAWSSHRAPGEKNRNDLRWSIREQMMYKDSAAYPRRTPRAYSANNYVVPTDKKRQALRWAVRTSLAHRQMPPSTFY</sequence>
<dbReference type="RefSeq" id="XP_022107492.1">
    <property type="nucleotide sequence ID" value="XM_022251800.1"/>
</dbReference>
<dbReference type="PANTHER" id="PTHR34174">
    <property type="entry name" value="HYDROLETHALUS SYNDROME PROTEIN 1"/>
    <property type="match status" value="1"/>
</dbReference>
<keyword evidence="6" id="KW-0206">Cytoskeleton</keyword>
<dbReference type="RefSeq" id="XP_022107493.1">
    <property type="nucleotide sequence ID" value="XM_022251801.1"/>
</dbReference>
<comment type="subcellular location">
    <subcellularLocation>
        <location evidence="2">Cell projection</location>
        <location evidence="2">Cilium</location>
    </subcellularLocation>
    <subcellularLocation>
        <location evidence="1">Cytoplasm</location>
        <location evidence="1">Cytoskeleton</location>
        <location evidence="1">Microtubule organizing center</location>
        <location evidence="1">Centrosome</location>
        <location evidence="1">Centriole</location>
    </subcellularLocation>
</comment>
<accession>A0A8B7ZR00</accession>
<dbReference type="Pfam" id="PF15311">
    <property type="entry name" value="HYLS1_C"/>
    <property type="match status" value="1"/>
</dbReference>
<name>A0A8B7ZR00_ACAPL</name>
<evidence type="ECO:0000256" key="5">
    <source>
        <dbReference type="ARBA" id="ARBA00022794"/>
    </source>
</evidence>
<comment type="similarity">
    <text evidence="3">Belongs to the HYLS1 family.</text>
</comment>
<dbReference type="KEGG" id="aplc:110988370"/>
<evidence type="ECO:0000256" key="4">
    <source>
        <dbReference type="ARBA" id="ARBA00022490"/>
    </source>
</evidence>
<evidence type="ECO:0000256" key="3">
    <source>
        <dbReference type="ARBA" id="ARBA00010091"/>
    </source>
</evidence>
<reference evidence="11 12" key="1">
    <citation type="submission" date="2025-04" db="UniProtKB">
        <authorList>
            <consortium name="RefSeq"/>
        </authorList>
    </citation>
    <scope>IDENTIFICATION</scope>
</reference>